<protein>
    <submittedName>
        <fullName evidence="2">Methyltransferase domain-containing protein</fullName>
    </submittedName>
</protein>
<dbReference type="GO" id="GO:0032259">
    <property type="term" value="P:methylation"/>
    <property type="evidence" value="ECO:0007669"/>
    <property type="project" value="UniProtKB-KW"/>
</dbReference>
<dbReference type="EMBL" id="CP048286">
    <property type="protein sequence ID" value="QHW30919.1"/>
    <property type="molecule type" value="Genomic_DNA"/>
</dbReference>
<keyword evidence="2" id="KW-0808">Transferase</keyword>
<dbReference type="Pfam" id="PF13649">
    <property type="entry name" value="Methyltransf_25"/>
    <property type="match status" value="1"/>
</dbReference>
<proteinExistence type="predicted"/>
<keyword evidence="2" id="KW-0489">Methyltransferase</keyword>
<dbReference type="SUPFAM" id="SSF53335">
    <property type="entry name" value="S-adenosyl-L-methionine-dependent methyltransferases"/>
    <property type="match status" value="1"/>
</dbReference>
<name>A0A6C0NXI7_9BACL</name>
<evidence type="ECO:0000313" key="2">
    <source>
        <dbReference type="EMBL" id="QHW30919.1"/>
    </source>
</evidence>
<sequence length="255" mass="29082">MSMNTVDTYEGILAETYDMRFGGNQHDEVEFYKHMINEVPGKALELGCGTGRLLLPYLAAGIDVEGADCSSDMLDLCRAKAQAGGQTPVLYEQYMEQLQLPKKYRTIYIPAASFVLLSEREIAMEALRRIHAHLEDEGQALVPLFIPKHLFSNHEDKWTSGFKGTGSDGADIVVSSKTSIDFLEQLHTKLERYEIFRDGVLLDTRYSTTRMRWYGKYEFLMMLEQAGFHDVSVYGDYAFQEVNPDQSFMIVRARK</sequence>
<dbReference type="CDD" id="cd02440">
    <property type="entry name" value="AdoMet_MTases"/>
    <property type="match status" value="1"/>
</dbReference>
<dbReference type="KEGG" id="prz:GZH47_08670"/>
<reference evidence="2 3" key="1">
    <citation type="submission" date="2020-02" db="EMBL/GenBank/DDBJ databases">
        <title>Paenibacillus sp. nov., isolated from rhizosphere soil of tomato.</title>
        <authorList>
            <person name="Weon H.-Y."/>
            <person name="Lee S.A."/>
        </authorList>
    </citation>
    <scope>NUCLEOTIDE SEQUENCE [LARGE SCALE GENOMIC DNA]</scope>
    <source>
        <strain evidence="2 3">14171R-81</strain>
    </source>
</reference>
<dbReference type="Gene3D" id="3.40.50.150">
    <property type="entry name" value="Vaccinia Virus protein VP39"/>
    <property type="match status" value="1"/>
</dbReference>
<dbReference type="RefSeq" id="WP_162639728.1">
    <property type="nucleotide sequence ID" value="NZ_CP048286.1"/>
</dbReference>
<dbReference type="Gene3D" id="2.20.25.110">
    <property type="entry name" value="S-adenosyl-L-methionine-dependent methyltransferases"/>
    <property type="match status" value="1"/>
</dbReference>
<dbReference type="InterPro" id="IPR041698">
    <property type="entry name" value="Methyltransf_25"/>
</dbReference>
<keyword evidence="3" id="KW-1185">Reference proteome</keyword>
<accession>A0A6C0NXI7</accession>
<dbReference type="GO" id="GO:0008168">
    <property type="term" value="F:methyltransferase activity"/>
    <property type="evidence" value="ECO:0007669"/>
    <property type="project" value="UniProtKB-KW"/>
</dbReference>
<organism evidence="2 3">
    <name type="scientific">Paenibacillus rhizovicinus</name>
    <dbReference type="NCBI Taxonomy" id="2704463"/>
    <lineage>
        <taxon>Bacteria</taxon>
        <taxon>Bacillati</taxon>
        <taxon>Bacillota</taxon>
        <taxon>Bacilli</taxon>
        <taxon>Bacillales</taxon>
        <taxon>Paenibacillaceae</taxon>
        <taxon>Paenibacillus</taxon>
    </lineage>
</organism>
<dbReference type="AlphaFoldDB" id="A0A6C0NXI7"/>
<dbReference type="Proteomes" id="UP000479114">
    <property type="component" value="Chromosome"/>
</dbReference>
<dbReference type="InterPro" id="IPR029063">
    <property type="entry name" value="SAM-dependent_MTases_sf"/>
</dbReference>
<gene>
    <name evidence="2" type="ORF">GZH47_08670</name>
</gene>
<evidence type="ECO:0000259" key="1">
    <source>
        <dbReference type="Pfam" id="PF13649"/>
    </source>
</evidence>
<evidence type="ECO:0000313" key="3">
    <source>
        <dbReference type="Proteomes" id="UP000479114"/>
    </source>
</evidence>
<feature type="domain" description="Methyltransferase" evidence="1">
    <location>
        <begin position="44"/>
        <end position="138"/>
    </location>
</feature>